<accession>A0A1T4Y6K1</accession>
<dbReference type="RefSeq" id="WP_200807153.1">
    <property type="nucleotide sequence ID" value="NZ_FUYB01000042.1"/>
</dbReference>
<dbReference type="PANTHER" id="PTHR34989">
    <property type="entry name" value="PROTEIN HDED"/>
    <property type="match status" value="1"/>
</dbReference>
<protein>
    <submittedName>
        <fullName evidence="2">Uncharacterized membrane protein HdeD, DUF308 family</fullName>
    </submittedName>
</protein>
<organism evidence="2 3">
    <name type="scientific">Thiothrix eikelboomii</name>
    <dbReference type="NCBI Taxonomy" id="92487"/>
    <lineage>
        <taxon>Bacteria</taxon>
        <taxon>Pseudomonadati</taxon>
        <taxon>Pseudomonadota</taxon>
        <taxon>Gammaproteobacteria</taxon>
        <taxon>Thiotrichales</taxon>
        <taxon>Thiotrichaceae</taxon>
        <taxon>Thiothrix</taxon>
    </lineage>
</organism>
<evidence type="ECO:0000313" key="2">
    <source>
        <dbReference type="EMBL" id="SKA97148.1"/>
    </source>
</evidence>
<dbReference type="AlphaFoldDB" id="A0A1T4Y6K1"/>
<keyword evidence="3" id="KW-1185">Reference proteome</keyword>
<name>A0A1T4Y6K1_9GAMM</name>
<gene>
    <name evidence="2" type="ORF">SAMN02745130_03964</name>
</gene>
<dbReference type="Proteomes" id="UP000190460">
    <property type="component" value="Unassembled WGS sequence"/>
</dbReference>
<feature type="transmembrane region" description="Helical" evidence="1">
    <location>
        <begin position="143"/>
        <end position="165"/>
    </location>
</feature>
<dbReference type="Pfam" id="PF03729">
    <property type="entry name" value="DUF308"/>
    <property type="match status" value="2"/>
</dbReference>
<feature type="transmembrane region" description="Helical" evidence="1">
    <location>
        <begin position="118"/>
        <end position="137"/>
    </location>
</feature>
<proteinExistence type="predicted"/>
<sequence>MKNWFLWLLAGVISLIGGFIALANPLAATLAVEQLAGWMFLVVGLLTILSAFGSQGWGGRILSILLGIAILVFGVSLLGHPLKGVISLTYMAGIMMLLLGVLRILLAFSAQATGLRGVLILSGLVSLVLGGMIFANWPQAAAVVLGLFLAIELISNGISLIILSFSRKTAGASL</sequence>
<dbReference type="PANTHER" id="PTHR34989:SF1">
    <property type="entry name" value="PROTEIN HDED"/>
    <property type="match status" value="1"/>
</dbReference>
<keyword evidence="1" id="KW-1133">Transmembrane helix</keyword>
<keyword evidence="1" id="KW-0472">Membrane</keyword>
<evidence type="ECO:0000256" key="1">
    <source>
        <dbReference type="SAM" id="Phobius"/>
    </source>
</evidence>
<dbReference type="InterPro" id="IPR005325">
    <property type="entry name" value="DUF308_memb"/>
</dbReference>
<feature type="transmembrane region" description="Helical" evidence="1">
    <location>
        <begin position="85"/>
        <end position="106"/>
    </location>
</feature>
<dbReference type="GO" id="GO:0005886">
    <property type="term" value="C:plasma membrane"/>
    <property type="evidence" value="ECO:0007669"/>
    <property type="project" value="TreeGrafter"/>
</dbReference>
<feature type="transmembrane region" description="Helical" evidence="1">
    <location>
        <begin position="61"/>
        <end position="79"/>
    </location>
</feature>
<dbReference type="InterPro" id="IPR052712">
    <property type="entry name" value="Acid_resist_chaperone_HdeD"/>
</dbReference>
<reference evidence="3" key="1">
    <citation type="submission" date="2017-02" db="EMBL/GenBank/DDBJ databases">
        <authorList>
            <person name="Varghese N."/>
            <person name="Submissions S."/>
        </authorList>
    </citation>
    <scope>NUCLEOTIDE SEQUENCE [LARGE SCALE GENOMIC DNA]</scope>
    <source>
        <strain evidence="3">ATCC 49788</strain>
    </source>
</reference>
<dbReference type="EMBL" id="FUYB01000042">
    <property type="protein sequence ID" value="SKA97148.1"/>
    <property type="molecule type" value="Genomic_DNA"/>
</dbReference>
<feature type="transmembrane region" description="Helical" evidence="1">
    <location>
        <begin position="35"/>
        <end position="54"/>
    </location>
</feature>
<dbReference type="STRING" id="92487.SAMN02745130_03964"/>
<keyword evidence="1" id="KW-0812">Transmembrane</keyword>
<evidence type="ECO:0000313" key="3">
    <source>
        <dbReference type="Proteomes" id="UP000190460"/>
    </source>
</evidence>